<sequence length="321" mass="33201">MSDLDALVALVTNAPGLLGKRDLEVVKRLDPSLDGDDAALVPHGDGYLVLCGEAISPPFLIADPYGAGSAAVVTNVSDVRAMGARPLGIVDMLISPDREHAEAVLDGIRWAADKLGVPVVGGHTTIGHAPALSASATGFTKAPLRASAARPGDILLAAFAIDGRYMSDANDFFTALHDRRPNLLRSDGEALVEVAEQRLCHAARDVSMPGIAGSLLQMIEGAGVGATLDVDAIPRPTGVPLERWLLTFPSFGFLLAAPEKTAAQAVDVFLRRGLACAPCGRFDDTKRLTLTINGAGSTAWDLTATPLTALDGAARSPSAGA</sequence>
<dbReference type="Gene3D" id="3.30.1330.10">
    <property type="entry name" value="PurM-like, N-terminal domain"/>
    <property type="match status" value="1"/>
</dbReference>
<dbReference type="SUPFAM" id="SSF55326">
    <property type="entry name" value="PurM N-terminal domain-like"/>
    <property type="match status" value="1"/>
</dbReference>
<dbReference type="InterPro" id="IPR036921">
    <property type="entry name" value="PurM-like_N_sf"/>
</dbReference>
<protein>
    <submittedName>
        <fullName evidence="3">AIR synthase related protein</fullName>
    </submittedName>
</protein>
<proteinExistence type="predicted"/>
<feature type="domain" description="PurM-like C-terminal" evidence="2">
    <location>
        <begin position="192"/>
        <end position="292"/>
    </location>
</feature>
<dbReference type="GO" id="GO:0009228">
    <property type="term" value="P:thiamine biosynthetic process"/>
    <property type="evidence" value="ECO:0007669"/>
    <property type="project" value="InterPro"/>
</dbReference>
<dbReference type="InterPro" id="IPR010918">
    <property type="entry name" value="PurM-like_C_dom"/>
</dbReference>
<dbReference type="SUPFAM" id="SSF56042">
    <property type="entry name" value="PurM C-terminal domain-like"/>
    <property type="match status" value="1"/>
</dbReference>
<feature type="domain" description="PurM-like N-terminal" evidence="1">
    <location>
        <begin position="35"/>
        <end position="139"/>
    </location>
</feature>
<evidence type="ECO:0000313" key="3">
    <source>
        <dbReference type="EMBL" id="MDA0159676.1"/>
    </source>
</evidence>
<dbReference type="InterPro" id="IPR016188">
    <property type="entry name" value="PurM-like_N"/>
</dbReference>
<name>A0A9X3S0Z6_9ACTN</name>
<dbReference type="PANTHER" id="PTHR30270">
    <property type="entry name" value="THIAMINE-MONOPHOSPHATE KINASE"/>
    <property type="match status" value="1"/>
</dbReference>
<dbReference type="Proteomes" id="UP001149140">
    <property type="component" value="Unassembled WGS sequence"/>
</dbReference>
<keyword evidence="4" id="KW-1185">Reference proteome</keyword>
<dbReference type="InterPro" id="IPR036676">
    <property type="entry name" value="PurM-like_C_sf"/>
</dbReference>
<dbReference type="PANTHER" id="PTHR30270:SF0">
    <property type="entry name" value="THIAMINE-MONOPHOSPHATE KINASE"/>
    <property type="match status" value="1"/>
</dbReference>
<accession>A0A9X3S0Z6</accession>
<dbReference type="InterPro" id="IPR006283">
    <property type="entry name" value="ThiL-like"/>
</dbReference>
<evidence type="ECO:0000259" key="2">
    <source>
        <dbReference type="Pfam" id="PF02769"/>
    </source>
</evidence>
<dbReference type="GO" id="GO:0009030">
    <property type="term" value="F:thiamine-phosphate kinase activity"/>
    <property type="evidence" value="ECO:0007669"/>
    <property type="project" value="InterPro"/>
</dbReference>
<gene>
    <name evidence="3" type="ORF">OM076_05335</name>
</gene>
<reference evidence="3" key="1">
    <citation type="submission" date="2022-10" db="EMBL/GenBank/DDBJ databases">
        <title>The WGS of Solirubrobacter ginsenosidimutans DSM 21036.</title>
        <authorList>
            <person name="Jiang Z."/>
        </authorList>
    </citation>
    <scope>NUCLEOTIDE SEQUENCE</scope>
    <source>
        <strain evidence="3">DSM 21036</strain>
    </source>
</reference>
<dbReference type="EMBL" id="JAPDOD010000003">
    <property type="protein sequence ID" value="MDA0159676.1"/>
    <property type="molecule type" value="Genomic_DNA"/>
</dbReference>
<evidence type="ECO:0000259" key="1">
    <source>
        <dbReference type="Pfam" id="PF00586"/>
    </source>
</evidence>
<dbReference type="Pfam" id="PF02769">
    <property type="entry name" value="AIRS_C"/>
    <property type="match status" value="1"/>
</dbReference>
<dbReference type="RefSeq" id="WP_270038441.1">
    <property type="nucleotide sequence ID" value="NZ_JAPDOD010000003.1"/>
</dbReference>
<evidence type="ECO:0000313" key="4">
    <source>
        <dbReference type="Proteomes" id="UP001149140"/>
    </source>
</evidence>
<organism evidence="3 4">
    <name type="scientific">Solirubrobacter ginsenosidimutans</name>
    <dbReference type="NCBI Taxonomy" id="490573"/>
    <lineage>
        <taxon>Bacteria</taxon>
        <taxon>Bacillati</taxon>
        <taxon>Actinomycetota</taxon>
        <taxon>Thermoleophilia</taxon>
        <taxon>Solirubrobacterales</taxon>
        <taxon>Solirubrobacteraceae</taxon>
        <taxon>Solirubrobacter</taxon>
    </lineage>
</organism>
<comment type="caution">
    <text evidence="3">The sequence shown here is derived from an EMBL/GenBank/DDBJ whole genome shotgun (WGS) entry which is preliminary data.</text>
</comment>
<dbReference type="Gene3D" id="3.90.650.10">
    <property type="entry name" value="PurM-like C-terminal domain"/>
    <property type="match status" value="1"/>
</dbReference>
<dbReference type="Pfam" id="PF00586">
    <property type="entry name" value="AIRS"/>
    <property type="match status" value="1"/>
</dbReference>
<dbReference type="AlphaFoldDB" id="A0A9X3S0Z6"/>